<dbReference type="Gene3D" id="2.10.25.10">
    <property type="entry name" value="Laminin"/>
    <property type="match status" value="1"/>
</dbReference>
<evidence type="ECO:0000313" key="3">
    <source>
        <dbReference type="EMBL" id="KAF7686947.1"/>
    </source>
</evidence>
<reference evidence="3" key="1">
    <citation type="submission" date="2020-08" db="EMBL/GenBank/DDBJ databases">
        <title>Chromosome-level assembly of Southern catfish (Silurus meridionalis) provides insights into visual adaptation to the nocturnal and benthic lifestyles.</title>
        <authorList>
            <person name="Zhang Y."/>
            <person name="Wang D."/>
            <person name="Peng Z."/>
        </authorList>
    </citation>
    <scope>NUCLEOTIDE SEQUENCE</scope>
    <source>
        <strain evidence="3">SWU-2019-XX</strain>
        <tissue evidence="3">Muscle</tissue>
    </source>
</reference>
<feature type="disulfide bond" evidence="1">
    <location>
        <begin position="193"/>
        <end position="202"/>
    </location>
</feature>
<feature type="domain" description="EGF-like" evidence="2">
    <location>
        <begin position="161"/>
        <end position="203"/>
    </location>
</feature>
<dbReference type="InterPro" id="IPR000742">
    <property type="entry name" value="EGF"/>
</dbReference>
<evidence type="ECO:0000259" key="2">
    <source>
        <dbReference type="PROSITE" id="PS50026"/>
    </source>
</evidence>
<sequence length="310" mass="34092">MLLNCHFFVTSQLLCRRPRYRVWRPQPGNITLRLSLMENTCRNVNHCWNGISERARAHLMDKSYAFPQLCPVEVQLGDTLLAFTDPMLEQYGINLVNVSKEEFDSCFTEQKQKQHLFAGYMNGSLQVASKWLSPGVHYFAATHEGSRHLCHLGLRFSVLVKEQLCQNSPGRHLCSGKGVCRAQTGQFAYGCQCPKPYSEPYCDAVDMCSGGPCQNGANCLSSHAAHQSQASYQCLCPSLFTVSAVVLLNMLSASIPSLAEGVALIQSLAEGVALLLNFIEGITPPTIPAESATPPLIYCSLPLFLLVTSV</sequence>
<dbReference type="PROSITE" id="PS01186">
    <property type="entry name" value="EGF_2"/>
    <property type="match status" value="1"/>
</dbReference>
<organism evidence="3 4">
    <name type="scientific">Silurus meridionalis</name>
    <name type="common">Southern catfish</name>
    <name type="synonym">Silurus soldatovi meridionalis</name>
    <dbReference type="NCBI Taxonomy" id="175797"/>
    <lineage>
        <taxon>Eukaryota</taxon>
        <taxon>Metazoa</taxon>
        <taxon>Chordata</taxon>
        <taxon>Craniata</taxon>
        <taxon>Vertebrata</taxon>
        <taxon>Euteleostomi</taxon>
        <taxon>Actinopterygii</taxon>
        <taxon>Neopterygii</taxon>
        <taxon>Teleostei</taxon>
        <taxon>Ostariophysi</taxon>
        <taxon>Siluriformes</taxon>
        <taxon>Siluridae</taxon>
        <taxon>Silurus</taxon>
    </lineage>
</organism>
<dbReference type="EMBL" id="JABFDY010000028">
    <property type="protein sequence ID" value="KAF7686947.1"/>
    <property type="molecule type" value="Genomic_DNA"/>
</dbReference>
<keyword evidence="4" id="KW-1185">Reference proteome</keyword>
<dbReference type="PROSITE" id="PS50026">
    <property type="entry name" value="EGF_3"/>
    <property type="match status" value="2"/>
</dbReference>
<evidence type="ECO:0000256" key="1">
    <source>
        <dbReference type="PROSITE-ProRule" id="PRU00076"/>
    </source>
</evidence>
<dbReference type="Proteomes" id="UP000606274">
    <property type="component" value="Unassembled WGS sequence"/>
</dbReference>
<dbReference type="AlphaFoldDB" id="A0A8T0A7P9"/>
<feature type="disulfide bond" evidence="1">
    <location>
        <begin position="174"/>
        <end position="191"/>
    </location>
</feature>
<name>A0A8T0A7P9_SILME</name>
<evidence type="ECO:0000313" key="4">
    <source>
        <dbReference type="Proteomes" id="UP000606274"/>
    </source>
</evidence>
<keyword evidence="1" id="KW-0245">EGF-like domain</keyword>
<comment type="caution">
    <text evidence="3">The sequence shown here is derived from an EMBL/GenBank/DDBJ whole genome shotgun (WGS) entry which is preliminary data.</text>
</comment>
<comment type="caution">
    <text evidence="1">Lacks conserved residue(s) required for the propagation of feature annotation.</text>
</comment>
<accession>A0A8T0A7P9</accession>
<proteinExistence type="predicted"/>
<protein>
    <recommendedName>
        <fullName evidence="2">EGF-like domain-containing protein</fullName>
    </recommendedName>
</protein>
<gene>
    <name evidence="3" type="ORF">HF521_015340</name>
</gene>
<feature type="domain" description="EGF-like" evidence="2">
    <location>
        <begin position="204"/>
        <end position="246"/>
    </location>
</feature>
<keyword evidence="1" id="KW-1015">Disulfide bond</keyword>